<evidence type="ECO:0000256" key="1">
    <source>
        <dbReference type="ARBA" id="ARBA00004651"/>
    </source>
</evidence>
<dbReference type="RefSeq" id="WP_086108043.1">
    <property type="nucleotide sequence ID" value="NZ_CAWNGD010000062.1"/>
</dbReference>
<evidence type="ECO:0000256" key="5">
    <source>
        <dbReference type="ARBA" id="ARBA00022692"/>
    </source>
</evidence>
<dbReference type="OrthoDB" id="9804277at2"/>
<dbReference type="GO" id="GO:0016410">
    <property type="term" value="F:N-acyltransferase activity"/>
    <property type="evidence" value="ECO:0007669"/>
    <property type="project" value="UniProtKB-UniRule"/>
</dbReference>
<comment type="similarity">
    <text evidence="2 9">Belongs to the CN hydrolase family. Apolipoprotein N-acyltransferase subfamily.</text>
</comment>
<reference evidence="11 12" key="1">
    <citation type="submission" date="2016-10" db="EMBL/GenBank/DDBJ databases">
        <title>Systematic genetic and metabolomic analysis of Xenorhabdus and Photorhabdus spp., highlights the requirements for a dual symbiotic and pathogenic life style.</title>
        <authorList>
            <person name="Tobias N.J."/>
            <person name="Wolff H."/>
            <person name="Djahanschiri B."/>
            <person name="Pidot S.J."/>
            <person name="Stinear T.P."/>
            <person name="Ebersberger I."/>
            <person name="Bode H.B."/>
        </authorList>
    </citation>
    <scope>NUCLEOTIDE SEQUENCE [LARGE SCALE GENOMIC DNA]</scope>
    <source>
        <strain evidence="11 12">DSM 22392</strain>
    </source>
</reference>
<dbReference type="InterPro" id="IPR003010">
    <property type="entry name" value="C-N_Hydrolase"/>
</dbReference>
<sequence>MNKASFMSCQRLRAVLALFFGASGTLAFSPFDFWPAALISLFGLQILSLNRTTRQACFIGLFWGLGLFGSGANWVYVSIADFGGMPTAINIFLVILLSAYLALYPALFTGLLNRFFPSTNSIRLVIVSPALWQVTEFLRGWILTGFPWLQFGYSQIDGPMKAIAPILGVEGITFLLMMISGLLVIATVHKKLSTAIIAILLLLSPWPMRHYQWYTLQPEKTTDIALVQGNIPQSMKWDPIVRDETLDIYLESSIPFIGKVPIIIWPEAAIPDNEYNQRYFLTKLDTLLRRHNTSLITGIVGIQPPLEDNKIYNSIIVLGDKTPYQYPALTRYDKHHLVLFGEFVPLESILRPLAPLFNLPMSSFSQGNYIQPQLSVAGHNITAAICYEIILGEQVRNNFKIDTEFLLTVSNDAWFGRSIGPWQHFQMARMRSLELGRPLLRGTNNGITAVINPDGSIQAELPQFTRQVLEAKVTPTTGITPYFRLGNWPVWGASTLFFIFAFIRKRQKI</sequence>
<feature type="transmembrane region" description="Helical" evidence="9">
    <location>
        <begin position="192"/>
        <end position="208"/>
    </location>
</feature>
<dbReference type="Gene3D" id="3.60.110.10">
    <property type="entry name" value="Carbon-nitrogen hydrolase"/>
    <property type="match status" value="1"/>
</dbReference>
<dbReference type="Pfam" id="PF00795">
    <property type="entry name" value="CN_hydrolase"/>
    <property type="match status" value="1"/>
</dbReference>
<keyword evidence="11" id="KW-0449">Lipoprotein</keyword>
<feature type="transmembrane region" description="Helical" evidence="9">
    <location>
        <begin position="34"/>
        <end position="50"/>
    </location>
</feature>
<evidence type="ECO:0000313" key="12">
    <source>
        <dbReference type="Proteomes" id="UP000194350"/>
    </source>
</evidence>
<feature type="transmembrane region" description="Helical" evidence="9">
    <location>
        <begin position="162"/>
        <end position="185"/>
    </location>
</feature>
<comment type="function">
    <text evidence="9">Catalyzes the phospholipid dependent N-acylation of the N-terminal cysteine of apolipoprotein, the last step in lipoprotein maturation.</text>
</comment>
<evidence type="ECO:0000256" key="2">
    <source>
        <dbReference type="ARBA" id="ARBA00010065"/>
    </source>
</evidence>
<dbReference type="PANTHER" id="PTHR38686">
    <property type="entry name" value="APOLIPOPROTEIN N-ACYLTRANSFERASE"/>
    <property type="match status" value="1"/>
</dbReference>
<keyword evidence="7 9" id="KW-0472">Membrane</keyword>
<evidence type="ECO:0000256" key="7">
    <source>
        <dbReference type="ARBA" id="ARBA00023136"/>
    </source>
</evidence>
<dbReference type="InterPro" id="IPR004563">
    <property type="entry name" value="Apolipo_AcylTrfase"/>
</dbReference>
<name>A0A1Y2SJ97_9GAMM</name>
<feature type="transmembrane region" description="Helical" evidence="9">
    <location>
        <begin position="124"/>
        <end position="142"/>
    </location>
</feature>
<keyword evidence="8 9" id="KW-0012">Acyltransferase</keyword>
<proteinExistence type="inferred from homology"/>
<dbReference type="NCBIfam" id="TIGR00546">
    <property type="entry name" value="lnt"/>
    <property type="match status" value="1"/>
</dbReference>
<dbReference type="GO" id="GO:0042158">
    <property type="term" value="P:lipoprotein biosynthetic process"/>
    <property type="evidence" value="ECO:0007669"/>
    <property type="project" value="UniProtKB-UniRule"/>
</dbReference>
<evidence type="ECO:0000256" key="4">
    <source>
        <dbReference type="ARBA" id="ARBA00022679"/>
    </source>
</evidence>
<feature type="transmembrane region" description="Helical" evidence="9">
    <location>
        <begin position="485"/>
        <end position="503"/>
    </location>
</feature>
<dbReference type="EC" id="2.3.1.269" evidence="9"/>
<dbReference type="PANTHER" id="PTHR38686:SF1">
    <property type="entry name" value="APOLIPOPROTEIN N-ACYLTRANSFERASE"/>
    <property type="match status" value="1"/>
</dbReference>
<keyword evidence="4 9" id="KW-0808">Transferase</keyword>
<evidence type="ECO:0000313" key="11">
    <source>
        <dbReference type="EMBL" id="OTA18102.1"/>
    </source>
</evidence>
<comment type="subcellular location">
    <subcellularLocation>
        <location evidence="1 9">Cell membrane</location>
        <topology evidence="1 9">Multi-pass membrane protein</topology>
    </subcellularLocation>
</comment>
<dbReference type="PROSITE" id="PS50263">
    <property type="entry name" value="CN_HYDROLASE"/>
    <property type="match status" value="1"/>
</dbReference>
<dbReference type="Pfam" id="PF20154">
    <property type="entry name" value="LNT_N"/>
    <property type="match status" value="1"/>
</dbReference>
<feature type="transmembrane region" description="Helical" evidence="9">
    <location>
        <begin position="88"/>
        <end position="112"/>
    </location>
</feature>
<feature type="transmembrane region" description="Helical" evidence="9">
    <location>
        <begin position="57"/>
        <end position="76"/>
    </location>
</feature>
<dbReference type="UniPathway" id="UPA00666"/>
<keyword evidence="3 9" id="KW-1003">Cell membrane</keyword>
<dbReference type="HAMAP" id="MF_01148">
    <property type="entry name" value="Lnt"/>
    <property type="match status" value="1"/>
</dbReference>
<dbReference type="STRING" id="351656.Xvie_00795"/>
<dbReference type="CDD" id="cd07571">
    <property type="entry name" value="ALP_N-acyl_transferase"/>
    <property type="match status" value="1"/>
</dbReference>
<comment type="catalytic activity">
    <reaction evidence="9">
        <text>N-terminal S-1,2-diacyl-sn-glyceryl-L-cysteinyl-[lipoprotein] + a glycerophospholipid = N-acyl-S-1,2-diacyl-sn-glyceryl-L-cysteinyl-[lipoprotein] + a 2-acyl-sn-glycero-3-phospholipid + H(+)</text>
        <dbReference type="Rhea" id="RHEA:48228"/>
        <dbReference type="Rhea" id="RHEA-COMP:14681"/>
        <dbReference type="Rhea" id="RHEA-COMP:14684"/>
        <dbReference type="ChEBI" id="CHEBI:15378"/>
        <dbReference type="ChEBI" id="CHEBI:136912"/>
        <dbReference type="ChEBI" id="CHEBI:140656"/>
        <dbReference type="ChEBI" id="CHEBI:140657"/>
        <dbReference type="ChEBI" id="CHEBI:140660"/>
        <dbReference type="EC" id="2.3.1.269"/>
    </reaction>
</comment>
<keyword evidence="12" id="KW-1185">Reference proteome</keyword>
<comment type="pathway">
    <text evidence="9">Protein modification; lipoprotein biosynthesis (N-acyl transfer).</text>
</comment>
<dbReference type="EMBL" id="MUBJ01000002">
    <property type="protein sequence ID" value="OTA18102.1"/>
    <property type="molecule type" value="Genomic_DNA"/>
</dbReference>
<dbReference type="AlphaFoldDB" id="A0A1Y2SJ97"/>
<dbReference type="GO" id="GO:0005886">
    <property type="term" value="C:plasma membrane"/>
    <property type="evidence" value="ECO:0007669"/>
    <property type="project" value="UniProtKB-SubCell"/>
</dbReference>
<feature type="domain" description="CN hydrolase" evidence="10">
    <location>
        <begin position="227"/>
        <end position="475"/>
    </location>
</feature>
<evidence type="ECO:0000259" key="10">
    <source>
        <dbReference type="PROSITE" id="PS50263"/>
    </source>
</evidence>
<gene>
    <name evidence="9" type="primary">lnt</name>
    <name evidence="11" type="ORF">Xvie_00795</name>
</gene>
<evidence type="ECO:0000256" key="9">
    <source>
        <dbReference type="HAMAP-Rule" id="MF_01148"/>
    </source>
</evidence>
<organism evidence="11 12">
    <name type="scientific">Xenorhabdus vietnamensis</name>
    <dbReference type="NCBI Taxonomy" id="351656"/>
    <lineage>
        <taxon>Bacteria</taxon>
        <taxon>Pseudomonadati</taxon>
        <taxon>Pseudomonadota</taxon>
        <taxon>Gammaproteobacteria</taxon>
        <taxon>Enterobacterales</taxon>
        <taxon>Morganellaceae</taxon>
        <taxon>Xenorhabdus</taxon>
    </lineage>
</organism>
<protein>
    <recommendedName>
        <fullName evidence="9">Apolipoprotein N-acyltransferase</fullName>
        <shortName evidence="9">ALP N-acyltransferase</shortName>
        <ecNumber evidence="9">2.3.1.269</ecNumber>
    </recommendedName>
</protein>
<dbReference type="InterPro" id="IPR045378">
    <property type="entry name" value="LNT_N"/>
</dbReference>
<keyword evidence="5 9" id="KW-0812">Transmembrane</keyword>
<evidence type="ECO:0000256" key="8">
    <source>
        <dbReference type="ARBA" id="ARBA00023315"/>
    </source>
</evidence>
<dbReference type="InterPro" id="IPR036526">
    <property type="entry name" value="C-N_Hydrolase_sf"/>
</dbReference>
<accession>A0A1Y2SJ97</accession>
<comment type="caution">
    <text evidence="11">The sequence shown here is derived from an EMBL/GenBank/DDBJ whole genome shotgun (WGS) entry which is preliminary data.</text>
</comment>
<evidence type="ECO:0000256" key="6">
    <source>
        <dbReference type="ARBA" id="ARBA00022989"/>
    </source>
</evidence>
<evidence type="ECO:0000256" key="3">
    <source>
        <dbReference type="ARBA" id="ARBA00022475"/>
    </source>
</evidence>
<keyword evidence="6 9" id="KW-1133">Transmembrane helix</keyword>
<dbReference type="Proteomes" id="UP000194350">
    <property type="component" value="Unassembled WGS sequence"/>
</dbReference>
<dbReference type="SUPFAM" id="SSF56317">
    <property type="entry name" value="Carbon-nitrogen hydrolase"/>
    <property type="match status" value="1"/>
</dbReference>
<feature type="transmembrane region" description="Helical" evidence="9">
    <location>
        <begin position="12"/>
        <end position="28"/>
    </location>
</feature>